<dbReference type="AlphaFoldDB" id="A0A1G6S0T9"/>
<dbReference type="Proteomes" id="UP000324021">
    <property type="component" value="Unassembled WGS sequence"/>
</dbReference>
<dbReference type="InterPro" id="IPR043953">
    <property type="entry name" value="DUF5784"/>
</dbReference>
<dbReference type="Proteomes" id="UP000199320">
    <property type="component" value="Unassembled WGS sequence"/>
</dbReference>
<reference evidence="3 4" key="2">
    <citation type="submission" date="2016-10" db="EMBL/GenBank/DDBJ databases">
        <authorList>
            <person name="Varghese N."/>
            <person name="Submissions S."/>
        </authorList>
    </citation>
    <scope>NUCLEOTIDE SEQUENCE [LARGE SCALE GENOMIC DNA]</scope>
    <source>
        <strain evidence="1 4">CDM_1</strain>
        <strain evidence="3">CDM_6</strain>
    </source>
</reference>
<evidence type="ECO:0000313" key="3">
    <source>
        <dbReference type="Proteomes" id="UP000199320"/>
    </source>
</evidence>
<accession>A0A1G6S0T9</accession>
<proteinExistence type="predicted"/>
<dbReference type="EMBL" id="FOIC01000012">
    <property type="protein sequence ID" value="SET78205.1"/>
    <property type="molecule type" value="Genomic_DNA"/>
</dbReference>
<reference evidence="2" key="1">
    <citation type="submission" date="2016-10" db="EMBL/GenBank/DDBJ databases">
        <authorList>
            <person name="de Groot N.N."/>
        </authorList>
    </citation>
    <scope>NUCLEOTIDE SEQUENCE [LARGE SCALE GENOMIC DNA]</scope>
    <source>
        <strain evidence="2">CDM_6</strain>
    </source>
</reference>
<keyword evidence="3" id="KW-1185">Reference proteome</keyword>
<evidence type="ECO:0000313" key="1">
    <source>
        <dbReference type="EMBL" id="SDD09777.1"/>
    </source>
</evidence>
<organism evidence="1 4">
    <name type="scientific">Natrinema hispanicum</name>
    <dbReference type="NCBI Taxonomy" id="392421"/>
    <lineage>
        <taxon>Archaea</taxon>
        <taxon>Methanobacteriati</taxon>
        <taxon>Methanobacteriota</taxon>
        <taxon>Stenosarchaea group</taxon>
        <taxon>Halobacteria</taxon>
        <taxon>Halobacteriales</taxon>
        <taxon>Natrialbaceae</taxon>
        <taxon>Natrinema</taxon>
    </lineage>
</organism>
<dbReference type="EMBL" id="FMZP01000012">
    <property type="protein sequence ID" value="SDD09777.1"/>
    <property type="molecule type" value="Genomic_DNA"/>
</dbReference>
<evidence type="ECO:0000313" key="2">
    <source>
        <dbReference type="EMBL" id="SET78205.1"/>
    </source>
</evidence>
<gene>
    <name evidence="2" type="ORF">SAMN04488694_11289</name>
    <name evidence="1" type="ORF">SAMN05192552_101286</name>
</gene>
<dbReference type="Pfam" id="PF19096">
    <property type="entry name" value="DUF5784"/>
    <property type="match status" value="1"/>
</dbReference>
<name>A0A1G6S0T9_9EURY</name>
<evidence type="ECO:0000313" key="4">
    <source>
        <dbReference type="Proteomes" id="UP000324021"/>
    </source>
</evidence>
<protein>
    <submittedName>
        <fullName evidence="1">Uncharacterized protein</fullName>
    </submittedName>
</protein>
<sequence>MHPHTLTRSVARPLRFRYSPQSWNDGRIHQEILQPLQSNIGAESVTPWFKIGGNWRAHRFEMQNGDVALFAHANGDAYWMGNTETPSSLWKTDKFGWREVPHHVARWAKRELTATLHERSPWLADYPHLSWFFLPVFMSKDGRDSTRAFFRDHAAGFPDADHQETTQFFEDFLSTGVLDEHRHVMSGKLGTSEHVDRVRMSAAMAEFIAAKILTDAGYDVVPEIEVTTGHSLDFRAENDDTNVLVEVTRPQPPGTRAATGPVAAVRDTAETKTNGQLADHGGGATLFVDCSSFRDDEWAAVRGEQPDVRHRPAVVYRTRPNGHVEGYRKGAVPLELDDVLTVLD</sequence>